<evidence type="ECO:0000256" key="8">
    <source>
        <dbReference type="ARBA" id="ARBA00023004"/>
    </source>
</evidence>
<evidence type="ECO:0000313" key="12">
    <source>
        <dbReference type="Proteomes" id="UP000249061"/>
    </source>
</evidence>
<sequence length="579" mass="60994">MAWRTRSANARRSCDAAPAPTAEEVAHRADAARGVRAGSAGAGAHGVRRGVRAAVAGGGFDVARAGPGRAGVPALRSVHRGGRRAREASGSVNRGALVTLLLACLSACGLLPEHPDGGPVPVPGSYRLARFTPGHEFHLSLRGEQQLQCTSCHALGDAGFTSPGPQLCVNCHQLQATQHHPLDAQLQMTCFTCHPFTAEKIGQRFEKWRCLDCHREPQEGRPRIEVHAGQCASCHRPHTAPFTQSADCRECHDVTVKHGFKASTMAETCMACHPNHSKAPVASQQCKSCHETNDVPAVARVDPAALFTGGHVGCGSCHTAHTFTRTAVKPCSTCHAGKPVLSNETHTCTGCHRPHQPKAAAVACSTCHGDTQVQHPKTAAGQTCTGCHPPHAQASTAAKAVACTSCHDGQPFTGAVVHAQRLACASCHRPHGGKPKQPLCKSCHEEVFAKVAFNPGHQNCASCHAGLPHADMSAAPAACLSCHDGKTPPQPGHAQCLSCHELHSARVLKTCTQCHDATKLPGLHLVRRHAAVCTSCHGPHTPEPGVGPETCRACHRSLPKQSHPTPPQQCVSCHLFTRP</sequence>
<dbReference type="PANTHER" id="PTHR35038">
    <property type="entry name" value="DISSIMILATORY SULFITE REDUCTASE SIRA"/>
    <property type="match status" value="1"/>
</dbReference>
<evidence type="ECO:0000256" key="3">
    <source>
        <dbReference type="ARBA" id="ARBA00022448"/>
    </source>
</evidence>
<dbReference type="InterPro" id="IPR036280">
    <property type="entry name" value="Multihaem_cyt_sf"/>
</dbReference>
<comment type="cofactor">
    <cofactor evidence="1">
        <name>heme c</name>
        <dbReference type="ChEBI" id="CHEBI:61717"/>
    </cofactor>
</comment>
<dbReference type="EMBL" id="QFQP01000007">
    <property type="protein sequence ID" value="PZR14448.1"/>
    <property type="molecule type" value="Genomic_DNA"/>
</dbReference>
<keyword evidence="6" id="KW-0732">Signal</keyword>
<feature type="domain" description="Tetrahaem cytochrome" evidence="10">
    <location>
        <begin position="359"/>
        <end position="445"/>
    </location>
</feature>
<evidence type="ECO:0000259" key="10">
    <source>
        <dbReference type="Pfam" id="PF14537"/>
    </source>
</evidence>
<dbReference type="Pfam" id="PF14537">
    <property type="entry name" value="Cytochrom_c3_2"/>
    <property type="match status" value="1"/>
</dbReference>
<evidence type="ECO:0000256" key="9">
    <source>
        <dbReference type="SAM" id="MobiDB-lite"/>
    </source>
</evidence>
<comment type="subcellular location">
    <subcellularLocation>
        <location evidence="2">Cell envelope</location>
    </subcellularLocation>
</comment>
<dbReference type="InterPro" id="IPR012286">
    <property type="entry name" value="Tetrahaem_cytochrome"/>
</dbReference>
<evidence type="ECO:0000256" key="7">
    <source>
        <dbReference type="ARBA" id="ARBA00022982"/>
    </source>
</evidence>
<dbReference type="CDD" id="cd08168">
    <property type="entry name" value="Cytochrom_C3"/>
    <property type="match status" value="3"/>
</dbReference>
<protein>
    <recommendedName>
        <fullName evidence="10">Tetrahaem cytochrome domain-containing protein</fullName>
    </recommendedName>
</protein>
<dbReference type="GO" id="GO:0046872">
    <property type="term" value="F:metal ion binding"/>
    <property type="evidence" value="ECO:0007669"/>
    <property type="project" value="UniProtKB-KW"/>
</dbReference>
<reference evidence="11 12" key="1">
    <citation type="submission" date="2017-08" db="EMBL/GenBank/DDBJ databases">
        <title>Infants hospitalized years apart are colonized by the same room-sourced microbial strains.</title>
        <authorList>
            <person name="Brooks B."/>
            <person name="Olm M.R."/>
            <person name="Firek B.A."/>
            <person name="Baker R."/>
            <person name="Thomas B.C."/>
            <person name="Morowitz M.J."/>
            <person name="Banfield J.F."/>
        </authorList>
    </citation>
    <scope>NUCLEOTIDE SEQUENCE [LARGE SCALE GENOMIC DNA]</scope>
    <source>
        <strain evidence="11">S2_003_000_R2_14</strain>
    </source>
</reference>
<organism evidence="11 12">
    <name type="scientific">Archangium gephyra</name>
    <dbReference type="NCBI Taxonomy" id="48"/>
    <lineage>
        <taxon>Bacteria</taxon>
        <taxon>Pseudomonadati</taxon>
        <taxon>Myxococcota</taxon>
        <taxon>Myxococcia</taxon>
        <taxon>Myxococcales</taxon>
        <taxon>Cystobacterineae</taxon>
        <taxon>Archangiaceae</taxon>
        <taxon>Archangium</taxon>
    </lineage>
</organism>
<evidence type="ECO:0000256" key="5">
    <source>
        <dbReference type="ARBA" id="ARBA00022723"/>
    </source>
</evidence>
<keyword evidence="3" id="KW-0813">Transport</keyword>
<name>A0A2W5UZ22_9BACT</name>
<dbReference type="Proteomes" id="UP000249061">
    <property type="component" value="Unassembled WGS sequence"/>
</dbReference>
<feature type="region of interest" description="Disordered" evidence="9">
    <location>
        <begin position="1"/>
        <end position="29"/>
    </location>
</feature>
<keyword evidence="7" id="KW-0249">Electron transport</keyword>
<gene>
    <name evidence="11" type="ORF">DI536_10350</name>
</gene>
<dbReference type="SUPFAM" id="SSF48695">
    <property type="entry name" value="Multiheme cytochromes"/>
    <property type="match status" value="3"/>
</dbReference>
<keyword evidence="5" id="KW-0479">Metal-binding</keyword>
<evidence type="ECO:0000256" key="1">
    <source>
        <dbReference type="ARBA" id="ARBA00001926"/>
    </source>
</evidence>
<dbReference type="GO" id="GO:0030313">
    <property type="term" value="C:cell envelope"/>
    <property type="evidence" value="ECO:0007669"/>
    <property type="project" value="UniProtKB-SubCell"/>
</dbReference>
<dbReference type="InterPro" id="IPR051829">
    <property type="entry name" value="Multiheme_Cytochr_ET"/>
</dbReference>
<evidence type="ECO:0000256" key="2">
    <source>
        <dbReference type="ARBA" id="ARBA00004196"/>
    </source>
</evidence>
<keyword evidence="8" id="KW-0408">Iron</keyword>
<feature type="compositionally biased region" description="Polar residues" evidence="9">
    <location>
        <begin position="1"/>
        <end position="10"/>
    </location>
</feature>
<keyword evidence="4" id="KW-0349">Heme</keyword>
<evidence type="ECO:0000313" key="11">
    <source>
        <dbReference type="EMBL" id="PZR14448.1"/>
    </source>
</evidence>
<comment type="caution">
    <text evidence="11">The sequence shown here is derived from an EMBL/GenBank/DDBJ whole genome shotgun (WGS) entry which is preliminary data.</text>
</comment>
<accession>A0A2W5UZ22</accession>
<dbReference type="Gene3D" id="3.90.10.10">
    <property type="entry name" value="Cytochrome C3"/>
    <property type="match status" value="4"/>
</dbReference>
<evidence type="ECO:0000256" key="6">
    <source>
        <dbReference type="ARBA" id="ARBA00022729"/>
    </source>
</evidence>
<dbReference type="AlphaFoldDB" id="A0A2W5UZ22"/>
<evidence type="ECO:0000256" key="4">
    <source>
        <dbReference type="ARBA" id="ARBA00022617"/>
    </source>
</evidence>
<proteinExistence type="predicted"/>